<dbReference type="CDD" id="cd00408">
    <property type="entry name" value="DHDPS-like"/>
    <property type="match status" value="1"/>
</dbReference>
<dbReference type="EMBL" id="VIVK01000003">
    <property type="protein sequence ID" value="TWD73222.1"/>
    <property type="molecule type" value="Genomic_DNA"/>
</dbReference>
<evidence type="ECO:0000256" key="2">
    <source>
        <dbReference type="SAM" id="MobiDB-lite"/>
    </source>
</evidence>
<evidence type="ECO:0000313" key="4">
    <source>
        <dbReference type="Proteomes" id="UP000318380"/>
    </source>
</evidence>
<proteinExistence type="predicted"/>
<dbReference type="Proteomes" id="UP000318380">
    <property type="component" value="Unassembled WGS sequence"/>
</dbReference>
<dbReference type="Pfam" id="PF00701">
    <property type="entry name" value="DHDPS"/>
    <property type="match status" value="1"/>
</dbReference>
<protein>
    <submittedName>
        <fullName evidence="3">Dihydrodipicolinate synthase/N-acetylneuraminate lyase</fullName>
    </submittedName>
</protein>
<dbReference type="SMART" id="SM01130">
    <property type="entry name" value="DHDPS"/>
    <property type="match status" value="1"/>
</dbReference>
<comment type="caution">
    <text evidence="3">The sequence shown here is derived from an EMBL/GenBank/DDBJ whole genome shotgun (WGS) entry which is preliminary data.</text>
</comment>
<dbReference type="PANTHER" id="PTHR12128">
    <property type="entry name" value="DIHYDRODIPICOLINATE SYNTHASE"/>
    <property type="match status" value="1"/>
</dbReference>
<sequence length="373" mass="39711">MPLSAALSTTAAASATPSPATRPGPPDEVAALLRDGCVIPAHPLALDEHRRIDERHQRALTRYYLGAGAGGLAVGVHTTEFAIRDPRWNLLEPVLAQAADTVRTEAGRPVVMVAGACGETAAAVREAELAADLGYHYALLSPGGIAHLSEDELVERTAAVAEVLPVIGFYLQPAVGGRWLSARYWSRLAEIPGLAAIKVAPFDRYATLDVLRAVGSSGRSDEIAVYTGNDDNILLDLLTPFEFTIGGETVRKHVVGGLLGQWAVWTRAAVELLDRTRAARAGASEDLPALLTLAAQLTDANAAVFDAANEFHGCVPGIKEVLRRQGLVADRRCLDPAEDLSPGQAEEIDRVVAAYPWLTDDEFVAEHVDGWLA</sequence>
<dbReference type="PANTHER" id="PTHR12128:SF51">
    <property type="entry name" value="BLL4205 PROTEIN"/>
    <property type="match status" value="1"/>
</dbReference>
<accession>A0A561B312</accession>
<dbReference type="GO" id="GO:0008840">
    <property type="term" value="F:4-hydroxy-tetrahydrodipicolinate synthase activity"/>
    <property type="evidence" value="ECO:0007669"/>
    <property type="project" value="TreeGrafter"/>
</dbReference>
<dbReference type="InterPro" id="IPR002220">
    <property type="entry name" value="DapA-like"/>
</dbReference>
<dbReference type="OrthoDB" id="9770698at2"/>
<feature type="region of interest" description="Disordered" evidence="2">
    <location>
        <begin position="1"/>
        <end position="25"/>
    </location>
</feature>
<gene>
    <name evidence="3" type="ORF">FB561_7110</name>
</gene>
<evidence type="ECO:0000256" key="1">
    <source>
        <dbReference type="ARBA" id="ARBA00023239"/>
    </source>
</evidence>
<dbReference type="SUPFAM" id="SSF51569">
    <property type="entry name" value="Aldolase"/>
    <property type="match status" value="1"/>
</dbReference>
<reference evidence="3 4" key="1">
    <citation type="submission" date="2019-06" db="EMBL/GenBank/DDBJ databases">
        <title>Sequencing the genomes of 1000 actinobacteria strains.</title>
        <authorList>
            <person name="Klenk H.-P."/>
        </authorList>
    </citation>
    <scope>NUCLEOTIDE SEQUENCE [LARGE SCALE GENOMIC DNA]</scope>
    <source>
        <strain evidence="3 4">DSM 24683</strain>
    </source>
</reference>
<evidence type="ECO:0000313" key="3">
    <source>
        <dbReference type="EMBL" id="TWD73222.1"/>
    </source>
</evidence>
<organism evidence="3 4">
    <name type="scientific">Kribbella amoyensis</name>
    <dbReference type="NCBI Taxonomy" id="996641"/>
    <lineage>
        <taxon>Bacteria</taxon>
        <taxon>Bacillati</taxon>
        <taxon>Actinomycetota</taxon>
        <taxon>Actinomycetes</taxon>
        <taxon>Propionibacteriales</taxon>
        <taxon>Kribbellaceae</taxon>
        <taxon>Kribbella</taxon>
    </lineage>
</organism>
<feature type="compositionally biased region" description="Low complexity" evidence="2">
    <location>
        <begin position="1"/>
        <end position="19"/>
    </location>
</feature>
<dbReference type="Gene3D" id="3.20.20.70">
    <property type="entry name" value="Aldolase class I"/>
    <property type="match status" value="1"/>
</dbReference>
<dbReference type="RefSeq" id="WP_145814414.1">
    <property type="nucleotide sequence ID" value="NZ_VIVK01000003.1"/>
</dbReference>
<dbReference type="AlphaFoldDB" id="A0A561B312"/>
<dbReference type="InterPro" id="IPR013785">
    <property type="entry name" value="Aldolase_TIM"/>
</dbReference>
<keyword evidence="1 3" id="KW-0456">Lyase</keyword>
<name>A0A561B312_9ACTN</name>
<keyword evidence="4" id="KW-1185">Reference proteome</keyword>